<dbReference type="EMBL" id="BMAU01021085">
    <property type="protein sequence ID" value="GFX89951.1"/>
    <property type="molecule type" value="Genomic_DNA"/>
</dbReference>
<feature type="compositionally biased region" description="Basic and acidic residues" evidence="1">
    <location>
        <begin position="183"/>
        <end position="205"/>
    </location>
</feature>
<organism evidence="3 4">
    <name type="scientific">Trichonephila clavipes</name>
    <name type="common">Golden silk orbweaver</name>
    <name type="synonym">Nephila clavipes</name>
    <dbReference type="NCBI Taxonomy" id="2585209"/>
    <lineage>
        <taxon>Eukaryota</taxon>
        <taxon>Metazoa</taxon>
        <taxon>Ecdysozoa</taxon>
        <taxon>Arthropoda</taxon>
        <taxon>Chelicerata</taxon>
        <taxon>Arachnida</taxon>
        <taxon>Araneae</taxon>
        <taxon>Araneomorphae</taxon>
        <taxon>Entelegynae</taxon>
        <taxon>Araneoidea</taxon>
        <taxon>Nephilidae</taxon>
        <taxon>Trichonephila</taxon>
    </lineage>
</organism>
<comment type="caution">
    <text evidence="3">The sequence shown here is derived from an EMBL/GenBank/DDBJ whole genome shotgun (WGS) entry which is preliminary data.</text>
</comment>
<feature type="region of interest" description="Disordered" evidence="1">
    <location>
        <begin position="509"/>
        <end position="546"/>
    </location>
</feature>
<keyword evidence="4" id="KW-1185">Reference proteome</keyword>
<accession>A0A8X6R7R7</accession>
<feature type="compositionally biased region" description="Polar residues" evidence="1">
    <location>
        <begin position="535"/>
        <end position="546"/>
    </location>
</feature>
<dbReference type="SMART" id="SM00343">
    <property type="entry name" value="ZnF_C2HC"/>
    <property type="match status" value="2"/>
</dbReference>
<dbReference type="InterPro" id="IPR006579">
    <property type="entry name" value="Pre_C2HC_dom"/>
</dbReference>
<feature type="domain" description="CCHC-type" evidence="2">
    <location>
        <begin position="408"/>
        <end position="424"/>
    </location>
</feature>
<dbReference type="GO" id="GO:0003676">
    <property type="term" value="F:nucleic acid binding"/>
    <property type="evidence" value="ECO:0007669"/>
    <property type="project" value="InterPro"/>
</dbReference>
<feature type="region of interest" description="Disordered" evidence="1">
    <location>
        <begin position="153"/>
        <end position="216"/>
    </location>
</feature>
<feature type="domain" description="CCHC-type" evidence="2">
    <location>
        <begin position="450"/>
        <end position="468"/>
    </location>
</feature>
<evidence type="ECO:0000256" key="1">
    <source>
        <dbReference type="SAM" id="MobiDB-lite"/>
    </source>
</evidence>
<sequence>MRRYIKQLFSILSPRCLQTRIRPSWCCRQMRDSSVKTTSFHSAAHILLRTLEMATSTTKAIKELILSIEFVQSDQQMCEYLTMNWQLARAAQCGIELLEGKLEITRTIPNFMSPEDIQAMTTELEAMKKERSTVLGEIALIFCPVKNCPSHTNGTKNDSYVAESSSKTNDNNSTEQNINDINNIKEKAPEKIPSKNTKNDKDNSQNKKRTGQEDFQTPKKFARKIVEIPIEKVVCTSKNKFAVLEEEEGMDTSTPTPRIKPIMMKINKNYNLILQEIYRSYPNTVNKNTGNYIKIQPATAEDEDKIKYLLIIKKGNHYTIEHPTVIKAVIKGLPSSTNVTDIESDLQAKGFEVEKIAQLRKFSTKSPLPLFMIQIKRSENAQDIFKLKNLIYLTVEVVPFRRRPGASQCFNCNYFNHTSKNCKMTPRCLKCEGSHKTHDCPKTERLQALRCINCNEDGHLASSRQCPRFPRLKLKQKSEEPKTINQTRPVTAELSYAKVCSNKTEQQMALRGETPKTQNQTPNEKTPENNETPNFLNFATSTNYKT</sequence>
<name>A0A8X6R7R7_TRICX</name>
<evidence type="ECO:0000313" key="4">
    <source>
        <dbReference type="Proteomes" id="UP000887159"/>
    </source>
</evidence>
<dbReference type="AlphaFoldDB" id="A0A8X6R7R7"/>
<feature type="compositionally biased region" description="Polar residues" evidence="1">
    <location>
        <begin position="153"/>
        <end position="182"/>
    </location>
</feature>
<proteinExistence type="predicted"/>
<dbReference type="InterPro" id="IPR001878">
    <property type="entry name" value="Znf_CCHC"/>
</dbReference>
<gene>
    <name evidence="3" type="primary">ORF1_1</name>
    <name evidence="3" type="ORF">TNCV_1260382</name>
</gene>
<dbReference type="Proteomes" id="UP000887159">
    <property type="component" value="Unassembled WGS sequence"/>
</dbReference>
<feature type="compositionally biased region" description="Low complexity" evidence="1">
    <location>
        <begin position="519"/>
        <end position="534"/>
    </location>
</feature>
<reference evidence="3" key="1">
    <citation type="submission" date="2020-08" db="EMBL/GenBank/DDBJ databases">
        <title>Multicomponent nature underlies the extraordinary mechanical properties of spider dragline silk.</title>
        <authorList>
            <person name="Kono N."/>
            <person name="Nakamura H."/>
            <person name="Mori M."/>
            <person name="Yoshida Y."/>
            <person name="Ohtoshi R."/>
            <person name="Malay A.D."/>
            <person name="Moran D.A.P."/>
            <person name="Tomita M."/>
            <person name="Numata K."/>
            <person name="Arakawa K."/>
        </authorList>
    </citation>
    <scope>NUCLEOTIDE SEQUENCE</scope>
</reference>
<dbReference type="Pfam" id="PF07530">
    <property type="entry name" value="PRE_C2HC"/>
    <property type="match status" value="1"/>
</dbReference>
<evidence type="ECO:0000259" key="2">
    <source>
        <dbReference type="SMART" id="SM00343"/>
    </source>
</evidence>
<dbReference type="GO" id="GO:0008270">
    <property type="term" value="F:zinc ion binding"/>
    <property type="evidence" value="ECO:0007669"/>
    <property type="project" value="InterPro"/>
</dbReference>
<evidence type="ECO:0000313" key="3">
    <source>
        <dbReference type="EMBL" id="GFX89951.1"/>
    </source>
</evidence>
<protein>
    <submittedName>
        <fullName evidence="3">Nucleic-acid-binding protein from transposon X-element</fullName>
    </submittedName>
</protein>